<evidence type="ECO:0000256" key="3">
    <source>
        <dbReference type="SAM" id="Phobius"/>
    </source>
</evidence>
<evidence type="ECO:0000259" key="4">
    <source>
        <dbReference type="PROSITE" id="PS50850"/>
    </source>
</evidence>
<reference evidence="5 6" key="1">
    <citation type="journal article" date="2018" name="G3 (Bethesda)">
        <title>Phylogenetic and Phylogenomic Definition of Rhizopus Species.</title>
        <authorList>
            <person name="Gryganskyi A.P."/>
            <person name="Golan J."/>
            <person name="Dolatabadi S."/>
            <person name="Mondo S."/>
            <person name="Robb S."/>
            <person name="Idnurm A."/>
            <person name="Muszewska A."/>
            <person name="Steczkiewicz K."/>
            <person name="Masonjones S."/>
            <person name="Liao H.L."/>
            <person name="Gajdeczka M.T."/>
            <person name="Anike F."/>
            <person name="Vuek A."/>
            <person name="Anishchenko I.M."/>
            <person name="Voigt K."/>
            <person name="de Hoog G.S."/>
            <person name="Smith M.E."/>
            <person name="Heitman J."/>
            <person name="Vilgalys R."/>
            <person name="Stajich J.E."/>
        </authorList>
    </citation>
    <scope>NUCLEOTIDE SEQUENCE [LARGE SCALE GENOMIC DNA]</scope>
    <source>
        <strain evidence="5 6">LSU 92-RS-03</strain>
    </source>
</reference>
<accession>A0A367K0M9</accession>
<dbReference type="Proteomes" id="UP000253551">
    <property type="component" value="Unassembled WGS sequence"/>
</dbReference>
<comment type="subcellular location">
    <subcellularLocation>
        <location evidence="1">Membrane</location>
        <topology evidence="1">Multi-pass membrane protein</topology>
    </subcellularLocation>
</comment>
<dbReference type="InterPro" id="IPR036259">
    <property type="entry name" value="MFS_trans_sf"/>
</dbReference>
<feature type="transmembrane region" description="Helical" evidence="3">
    <location>
        <begin position="397"/>
        <end position="413"/>
    </location>
</feature>
<dbReference type="InterPro" id="IPR020846">
    <property type="entry name" value="MFS_dom"/>
</dbReference>
<keyword evidence="3" id="KW-0812">Transmembrane</keyword>
<feature type="transmembrane region" description="Helical" evidence="3">
    <location>
        <begin position="92"/>
        <end position="113"/>
    </location>
</feature>
<feature type="transmembrane region" description="Helical" evidence="3">
    <location>
        <begin position="183"/>
        <end position="207"/>
    </location>
</feature>
<dbReference type="InterPro" id="IPR050327">
    <property type="entry name" value="Proton-linked_MCT"/>
</dbReference>
<feature type="transmembrane region" description="Helical" evidence="3">
    <location>
        <begin position="62"/>
        <end position="85"/>
    </location>
</feature>
<feature type="transmembrane region" description="Helical" evidence="3">
    <location>
        <begin position="419"/>
        <end position="439"/>
    </location>
</feature>
<dbReference type="PANTHER" id="PTHR11360:SF284">
    <property type="entry name" value="EG:103B4.3 PROTEIN-RELATED"/>
    <property type="match status" value="1"/>
</dbReference>
<evidence type="ECO:0000256" key="1">
    <source>
        <dbReference type="ARBA" id="ARBA00004141"/>
    </source>
</evidence>
<feature type="transmembrane region" description="Helical" evidence="3">
    <location>
        <begin position="362"/>
        <end position="385"/>
    </location>
</feature>
<feature type="transmembrane region" description="Helical" evidence="3">
    <location>
        <begin position="306"/>
        <end position="326"/>
    </location>
</feature>
<dbReference type="SUPFAM" id="SSF103473">
    <property type="entry name" value="MFS general substrate transporter"/>
    <property type="match status" value="1"/>
</dbReference>
<sequence>MPFCLSSTVKNGTHVSLKERLIKSPLMSCIAGACILWVSFGIRQSLGVFLIPITLDTGMDRSTFSVGAALMQLLWGFGQPFLVFLAERKFGFGKMIFGCSIVYAAGCFILYASNHSAGLYVFSVGVVIGLAAGGISFPIVLASIGRRFPQHSKRQSVAFGIVSSFGSFGQCCFLPMARGMLTIIGWRMAFVVLGIIMVVLSPFAYFLQTIPPTPALPNTATEKKDNKDEEINLDTAEDIMINEEDRPYEDISAPDIKTALKEAFTNPTFMLITVGFSVCGFHISFLSTHLPAYLQDNGINTSLASWTLSIIGLCSMFGATLAGYLASIFKPKYILMVIYTLRAILMIIVVFIPISVTTVVTFSVFFGVSCIFVIVVLIFVVYMVIHCSAYNPVCHQIGAFLGAYVAGVVYDQSHSYRRMWYGAIAIAAFAVALNFLASVEPMNERRIRLSNAALKK</sequence>
<dbReference type="PROSITE" id="PS50850">
    <property type="entry name" value="MFS"/>
    <property type="match status" value="1"/>
</dbReference>
<keyword evidence="3" id="KW-0472">Membrane</keyword>
<feature type="transmembrane region" description="Helical" evidence="3">
    <location>
        <begin position="268"/>
        <end position="286"/>
    </location>
</feature>
<feature type="transmembrane region" description="Helical" evidence="3">
    <location>
        <begin position="21"/>
        <end position="42"/>
    </location>
</feature>
<dbReference type="GO" id="GO:0016020">
    <property type="term" value="C:membrane"/>
    <property type="evidence" value="ECO:0007669"/>
    <property type="project" value="UniProtKB-SubCell"/>
</dbReference>
<gene>
    <name evidence="5" type="ORF">CU098_005091</name>
</gene>
<dbReference type="Pfam" id="PF07690">
    <property type="entry name" value="MFS_1"/>
    <property type="match status" value="1"/>
</dbReference>
<feature type="domain" description="Major facilitator superfamily (MFS) profile" evidence="4">
    <location>
        <begin position="25"/>
        <end position="446"/>
    </location>
</feature>
<keyword evidence="3" id="KW-1133">Transmembrane helix</keyword>
<dbReference type="EMBL" id="PJQM01002391">
    <property type="protein sequence ID" value="RCH95746.1"/>
    <property type="molecule type" value="Genomic_DNA"/>
</dbReference>
<dbReference type="OrthoDB" id="5567124at2759"/>
<dbReference type="GO" id="GO:0022857">
    <property type="term" value="F:transmembrane transporter activity"/>
    <property type="evidence" value="ECO:0007669"/>
    <property type="project" value="InterPro"/>
</dbReference>
<protein>
    <recommendedName>
        <fullName evidence="4">Major facilitator superfamily (MFS) profile domain-containing protein</fullName>
    </recommendedName>
</protein>
<dbReference type="PANTHER" id="PTHR11360">
    <property type="entry name" value="MONOCARBOXYLATE TRANSPORTER"/>
    <property type="match status" value="1"/>
</dbReference>
<feature type="transmembrane region" description="Helical" evidence="3">
    <location>
        <begin position="333"/>
        <end position="356"/>
    </location>
</feature>
<evidence type="ECO:0000313" key="6">
    <source>
        <dbReference type="Proteomes" id="UP000253551"/>
    </source>
</evidence>
<evidence type="ECO:0000313" key="5">
    <source>
        <dbReference type="EMBL" id="RCH95746.1"/>
    </source>
</evidence>
<dbReference type="Gene3D" id="1.20.1250.20">
    <property type="entry name" value="MFS general substrate transporter like domains"/>
    <property type="match status" value="1"/>
</dbReference>
<dbReference type="AlphaFoldDB" id="A0A367K0M9"/>
<proteinExistence type="inferred from homology"/>
<evidence type="ECO:0000256" key="2">
    <source>
        <dbReference type="ARBA" id="ARBA00006727"/>
    </source>
</evidence>
<keyword evidence="6" id="KW-1185">Reference proteome</keyword>
<dbReference type="InterPro" id="IPR011701">
    <property type="entry name" value="MFS"/>
</dbReference>
<feature type="transmembrane region" description="Helical" evidence="3">
    <location>
        <begin position="119"/>
        <end position="144"/>
    </location>
</feature>
<comment type="similarity">
    <text evidence="2">Belongs to the major facilitator superfamily. Monocarboxylate porter (TC 2.A.1.13) family.</text>
</comment>
<comment type="caution">
    <text evidence="5">The sequence shown here is derived from an EMBL/GenBank/DDBJ whole genome shotgun (WGS) entry which is preliminary data.</text>
</comment>
<organism evidence="5 6">
    <name type="scientific">Rhizopus stolonifer</name>
    <name type="common">Rhizopus nigricans</name>
    <dbReference type="NCBI Taxonomy" id="4846"/>
    <lineage>
        <taxon>Eukaryota</taxon>
        <taxon>Fungi</taxon>
        <taxon>Fungi incertae sedis</taxon>
        <taxon>Mucoromycota</taxon>
        <taxon>Mucoromycotina</taxon>
        <taxon>Mucoromycetes</taxon>
        <taxon>Mucorales</taxon>
        <taxon>Mucorineae</taxon>
        <taxon>Rhizopodaceae</taxon>
        <taxon>Rhizopus</taxon>
    </lineage>
</organism>
<dbReference type="CDD" id="cd17355">
    <property type="entry name" value="MFS_YcxA_like"/>
    <property type="match status" value="1"/>
</dbReference>
<name>A0A367K0M9_RHIST</name>
<feature type="transmembrane region" description="Helical" evidence="3">
    <location>
        <begin position="156"/>
        <end position="177"/>
    </location>
</feature>